<feature type="compositionally biased region" description="Basic and acidic residues" evidence="1">
    <location>
        <begin position="71"/>
        <end position="82"/>
    </location>
</feature>
<dbReference type="EMBL" id="CAJVQB010016515">
    <property type="protein sequence ID" value="CAG8780296.1"/>
    <property type="molecule type" value="Genomic_DNA"/>
</dbReference>
<gene>
    <name evidence="2" type="ORF">GMARGA_LOCUS19627</name>
</gene>
<keyword evidence="3" id="KW-1185">Reference proteome</keyword>
<proteinExistence type="predicted"/>
<evidence type="ECO:0000313" key="3">
    <source>
        <dbReference type="Proteomes" id="UP000789901"/>
    </source>
</evidence>
<comment type="caution">
    <text evidence="2">The sequence shown here is derived from an EMBL/GenBank/DDBJ whole genome shotgun (WGS) entry which is preliminary data.</text>
</comment>
<name>A0ABN7VJU2_GIGMA</name>
<sequence length="112" mass="12666">MNAHIDNRQSEIDINGNKYKVISEEPEETNNSYSDDEALDNQDIDIQVLQNIKNPNHVIGRGRPSKRHYKSSIETKQKRQETSSRGSYKCGQCGKVGHNAAYHKPKGKGRGK</sequence>
<accession>A0ABN7VJU2</accession>
<reference evidence="2 3" key="1">
    <citation type="submission" date="2021-06" db="EMBL/GenBank/DDBJ databases">
        <authorList>
            <person name="Kallberg Y."/>
            <person name="Tangrot J."/>
            <person name="Rosling A."/>
        </authorList>
    </citation>
    <scope>NUCLEOTIDE SEQUENCE [LARGE SCALE GENOMIC DNA]</scope>
    <source>
        <strain evidence="2 3">120-4 pot B 10/14</strain>
    </source>
</reference>
<feature type="region of interest" description="Disordered" evidence="1">
    <location>
        <begin position="49"/>
        <end position="112"/>
    </location>
</feature>
<organism evidence="2 3">
    <name type="scientific">Gigaspora margarita</name>
    <dbReference type="NCBI Taxonomy" id="4874"/>
    <lineage>
        <taxon>Eukaryota</taxon>
        <taxon>Fungi</taxon>
        <taxon>Fungi incertae sedis</taxon>
        <taxon>Mucoromycota</taxon>
        <taxon>Glomeromycotina</taxon>
        <taxon>Glomeromycetes</taxon>
        <taxon>Diversisporales</taxon>
        <taxon>Gigasporaceae</taxon>
        <taxon>Gigaspora</taxon>
    </lineage>
</organism>
<evidence type="ECO:0000256" key="1">
    <source>
        <dbReference type="SAM" id="MobiDB-lite"/>
    </source>
</evidence>
<protein>
    <submittedName>
        <fullName evidence="2">412_t:CDS:1</fullName>
    </submittedName>
</protein>
<dbReference type="Proteomes" id="UP000789901">
    <property type="component" value="Unassembled WGS sequence"/>
</dbReference>
<evidence type="ECO:0000313" key="2">
    <source>
        <dbReference type="EMBL" id="CAG8780296.1"/>
    </source>
</evidence>
<feature type="compositionally biased region" description="Basic residues" evidence="1">
    <location>
        <begin position="101"/>
        <end position="112"/>
    </location>
</feature>